<evidence type="ECO:0000313" key="3">
    <source>
        <dbReference type="Proteomes" id="UP000737018"/>
    </source>
</evidence>
<reference evidence="2" key="1">
    <citation type="submission" date="2020-03" db="EMBL/GenBank/DDBJ databases">
        <title>Castanea mollissima Vanexum genome sequencing.</title>
        <authorList>
            <person name="Staton M."/>
        </authorList>
    </citation>
    <scope>NUCLEOTIDE SEQUENCE</scope>
    <source>
        <tissue evidence="2">Leaf</tissue>
    </source>
</reference>
<protein>
    <submittedName>
        <fullName evidence="2">Uncharacterized protein</fullName>
    </submittedName>
</protein>
<dbReference type="OrthoDB" id="10601655at2759"/>
<organism evidence="2 3">
    <name type="scientific">Castanea mollissima</name>
    <name type="common">Chinese chestnut</name>
    <dbReference type="NCBI Taxonomy" id="60419"/>
    <lineage>
        <taxon>Eukaryota</taxon>
        <taxon>Viridiplantae</taxon>
        <taxon>Streptophyta</taxon>
        <taxon>Embryophyta</taxon>
        <taxon>Tracheophyta</taxon>
        <taxon>Spermatophyta</taxon>
        <taxon>Magnoliopsida</taxon>
        <taxon>eudicotyledons</taxon>
        <taxon>Gunneridae</taxon>
        <taxon>Pentapetalae</taxon>
        <taxon>rosids</taxon>
        <taxon>fabids</taxon>
        <taxon>Fagales</taxon>
        <taxon>Fagaceae</taxon>
        <taxon>Castanea</taxon>
    </lineage>
</organism>
<gene>
    <name evidence="2" type="ORF">CMV_023811</name>
</gene>
<sequence length="225" mass="25312">MALDRWFPASRALGGQPVAFTPEQTTPPASRKWKKRQKGDSGATVVGSIPPTQLPTPITGRESAQVVAPRECSFQLGDKTLPSNLYFRTWRSSEGGHVSYSLRQALMVSADMEHYADCSDDDLVLKLKWHTVANYYDRGFRHAGNSVGLVIFQTRKFRFMEGWMAVVNAIGLPSDSPLGVLTKCPFPRTLLLEPRLEKRKRTAMMRRRVLKVQTLESCLDRSNLT</sequence>
<feature type="region of interest" description="Disordered" evidence="1">
    <location>
        <begin position="15"/>
        <end position="62"/>
    </location>
</feature>
<dbReference type="AlphaFoldDB" id="A0A8J4QSI5"/>
<comment type="caution">
    <text evidence="2">The sequence shown here is derived from an EMBL/GenBank/DDBJ whole genome shotgun (WGS) entry which is preliminary data.</text>
</comment>
<evidence type="ECO:0000313" key="2">
    <source>
        <dbReference type="EMBL" id="KAF3950438.1"/>
    </source>
</evidence>
<name>A0A8J4QSI5_9ROSI</name>
<dbReference type="EMBL" id="JRKL02005463">
    <property type="protein sequence ID" value="KAF3950438.1"/>
    <property type="molecule type" value="Genomic_DNA"/>
</dbReference>
<evidence type="ECO:0000256" key="1">
    <source>
        <dbReference type="SAM" id="MobiDB-lite"/>
    </source>
</evidence>
<dbReference type="Proteomes" id="UP000737018">
    <property type="component" value="Unassembled WGS sequence"/>
</dbReference>
<keyword evidence="3" id="KW-1185">Reference proteome</keyword>
<accession>A0A8J4QSI5</accession>
<proteinExistence type="predicted"/>